<dbReference type="PANTHER" id="PTHR10210">
    <property type="entry name" value="RIBOSE-PHOSPHATE DIPHOSPHOKINASE FAMILY MEMBER"/>
    <property type="match status" value="1"/>
</dbReference>
<dbReference type="InterPro" id="IPR000836">
    <property type="entry name" value="PRTase_dom"/>
</dbReference>
<dbReference type="RefSeq" id="WP_131904406.1">
    <property type="nucleotide sequence ID" value="NZ_BAAAFU010000008.1"/>
</dbReference>
<dbReference type="GO" id="GO:0000287">
    <property type="term" value="F:magnesium ion binding"/>
    <property type="evidence" value="ECO:0007669"/>
    <property type="project" value="InterPro"/>
</dbReference>
<keyword evidence="5" id="KW-0418">Kinase</keyword>
<dbReference type="GO" id="GO:0006164">
    <property type="term" value="P:purine nucleotide biosynthetic process"/>
    <property type="evidence" value="ECO:0007669"/>
    <property type="project" value="TreeGrafter"/>
</dbReference>
<evidence type="ECO:0000259" key="3">
    <source>
        <dbReference type="Pfam" id="PF00156"/>
    </source>
</evidence>
<keyword evidence="5" id="KW-0808">Transferase</keyword>
<comment type="similarity">
    <text evidence="2">Belongs to the ribose-phosphate pyrophosphokinase family.</text>
</comment>
<evidence type="ECO:0000313" key="5">
    <source>
        <dbReference type="EMBL" id="TCJ88729.1"/>
    </source>
</evidence>
<protein>
    <submittedName>
        <fullName evidence="5">Ribose-phosphate pyrophosphokinase</fullName>
    </submittedName>
</protein>
<evidence type="ECO:0000259" key="4">
    <source>
        <dbReference type="Pfam" id="PF13793"/>
    </source>
</evidence>
<dbReference type="GO" id="GO:0005737">
    <property type="term" value="C:cytoplasm"/>
    <property type="evidence" value="ECO:0007669"/>
    <property type="project" value="TreeGrafter"/>
</dbReference>
<keyword evidence="1 2" id="KW-0545">Nucleotide biosynthesis</keyword>
<evidence type="ECO:0000256" key="2">
    <source>
        <dbReference type="RuleBase" id="RU004324"/>
    </source>
</evidence>
<dbReference type="OrthoDB" id="324294at2"/>
<organism evidence="5 6">
    <name type="scientific">Cocleimonas flava</name>
    <dbReference type="NCBI Taxonomy" id="634765"/>
    <lineage>
        <taxon>Bacteria</taxon>
        <taxon>Pseudomonadati</taxon>
        <taxon>Pseudomonadota</taxon>
        <taxon>Gammaproteobacteria</taxon>
        <taxon>Thiotrichales</taxon>
        <taxon>Thiotrichaceae</taxon>
        <taxon>Cocleimonas</taxon>
    </lineage>
</organism>
<name>A0A4R1F7V1_9GAMM</name>
<dbReference type="InterPro" id="IPR029099">
    <property type="entry name" value="Pribosyltran_N"/>
</dbReference>
<dbReference type="NCBIfam" id="TIGR01251">
    <property type="entry name" value="ribP_PPkin"/>
    <property type="match status" value="1"/>
</dbReference>
<dbReference type="Proteomes" id="UP000294887">
    <property type="component" value="Unassembled WGS sequence"/>
</dbReference>
<gene>
    <name evidence="5" type="ORF">EV695_0587</name>
</gene>
<dbReference type="Gene3D" id="3.40.50.2020">
    <property type="match status" value="2"/>
</dbReference>
<feature type="domain" description="Ribose-phosphate pyrophosphokinase N-terminal" evidence="4">
    <location>
        <begin position="14"/>
        <end position="122"/>
    </location>
</feature>
<accession>A0A4R1F7V1</accession>
<dbReference type="SUPFAM" id="SSF53271">
    <property type="entry name" value="PRTase-like"/>
    <property type="match status" value="2"/>
</dbReference>
<reference evidence="5 6" key="1">
    <citation type="submission" date="2019-03" db="EMBL/GenBank/DDBJ databases">
        <title>Genomic Encyclopedia of Type Strains, Phase IV (KMG-IV): sequencing the most valuable type-strain genomes for metagenomic binning, comparative biology and taxonomic classification.</title>
        <authorList>
            <person name="Goeker M."/>
        </authorList>
    </citation>
    <scope>NUCLEOTIDE SEQUENCE [LARGE SCALE GENOMIC DNA]</scope>
    <source>
        <strain evidence="5 6">DSM 24830</strain>
    </source>
</reference>
<dbReference type="GO" id="GO:0002189">
    <property type="term" value="C:ribose phosphate diphosphokinase complex"/>
    <property type="evidence" value="ECO:0007669"/>
    <property type="project" value="TreeGrafter"/>
</dbReference>
<dbReference type="Pfam" id="PF13793">
    <property type="entry name" value="Pribosyltran_N"/>
    <property type="match status" value="1"/>
</dbReference>
<dbReference type="GO" id="GO:0016301">
    <property type="term" value="F:kinase activity"/>
    <property type="evidence" value="ECO:0007669"/>
    <property type="project" value="UniProtKB-KW"/>
</dbReference>
<proteinExistence type="inferred from homology"/>
<dbReference type="InterPro" id="IPR029057">
    <property type="entry name" value="PRTase-like"/>
</dbReference>
<dbReference type="SMART" id="SM01400">
    <property type="entry name" value="Pribosyltran_N"/>
    <property type="match status" value="1"/>
</dbReference>
<evidence type="ECO:0000313" key="6">
    <source>
        <dbReference type="Proteomes" id="UP000294887"/>
    </source>
</evidence>
<dbReference type="NCBIfam" id="NF005537">
    <property type="entry name" value="PRK07199.1"/>
    <property type="match status" value="1"/>
</dbReference>
<comment type="caution">
    <text evidence="5">The sequence shown here is derived from an EMBL/GenBank/DDBJ whole genome shotgun (WGS) entry which is preliminary data.</text>
</comment>
<dbReference type="CDD" id="cd06223">
    <property type="entry name" value="PRTases_typeI"/>
    <property type="match status" value="1"/>
</dbReference>
<evidence type="ECO:0000256" key="1">
    <source>
        <dbReference type="ARBA" id="ARBA00022727"/>
    </source>
</evidence>
<sequence length="307" mass="33714">MTSSSRYLLLGFPESKGQAQELAKLTGISYADIDIHVFPDGESKITLPAEALKSTTQIVIYRSLDHPNNKLLELIMAAQGARQLGIKKIILVAPYLAYMRQDIAFNPGEVVSQKVIGKLLSESFEGVITVDSHLHRISKLSEAIPVEYAINLTATEPMGEFLKQHVDSPFLLGPDGESRQWVEAIALPNKMDSSVATKVRRGDKNVEINLPDGDYQGRNMVLVDDVASSGQTLIQTAKQLQQYQPASISVLVTHALFMEGSIEALKEQGVINIWSCNSIKHPTNQVSLTGLIARELKEILHLTGENT</sequence>
<dbReference type="InterPro" id="IPR005946">
    <property type="entry name" value="Rib-P_diPkinase"/>
</dbReference>
<keyword evidence="6" id="KW-1185">Reference proteome</keyword>
<dbReference type="GO" id="GO:0006015">
    <property type="term" value="P:5-phosphoribose 1-diphosphate biosynthetic process"/>
    <property type="evidence" value="ECO:0007669"/>
    <property type="project" value="TreeGrafter"/>
</dbReference>
<feature type="domain" description="Phosphoribosyltransferase" evidence="3">
    <location>
        <begin position="160"/>
        <end position="254"/>
    </location>
</feature>
<dbReference type="Pfam" id="PF00156">
    <property type="entry name" value="Pribosyltran"/>
    <property type="match status" value="1"/>
</dbReference>
<dbReference type="PANTHER" id="PTHR10210:SF41">
    <property type="entry name" value="RIBOSE-PHOSPHATE PYROPHOSPHOKINASE 1, CHLOROPLASTIC"/>
    <property type="match status" value="1"/>
</dbReference>
<dbReference type="AlphaFoldDB" id="A0A4R1F7V1"/>
<dbReference type="EMBL" id="SMFQ01000002">
    <property type="protein sequence ID" value="TCJ88729.1"/>
    <property type="molecule type" value="Genomic_DNA"/>
</dbReference>
<dbReference type="GO" id="GO:0004749">
    <property type="term" value="F:ribose phosphate diphosphokinase activity"/>
    <property type="evidence" value="ECO:0007669"/>
    <property type="project" value="TreeGrafter"/>
</dbReference>